<dbReference type="PANTHER" id="PTHR42280">
    <property type="entry name" value="CITG FAMILY PROTEIN"/>
    <property type="match status" value="1"/>
</dbReference>
<dbReference type="OrthoDB" id="8525901at2"/>
<evidence type="ECO:0000313" key="2">
    <source>
        <dbReference type="Proteomes" id="UP000319143"/>
    </source>
</evidence>
<dbReference type="Pfam" id="PF01874">
    <property type="entry name" value="CitG"/>
    <property type="match status" value="1"/>
</dbReference>
<dbReference type="Gene3D" id="1.10.4200.10">
    <property type="entry name" value="Triphosphoribosyl-dephospho-CoA protein"/>
    <property type="match status" value="1"/>
</dbReference>
<keyword evidence="1" id="KW-0808">Transferase</keyword>
<name>A0A5C6DHR4_9BACT</name>
<evidence type="ECO:0000313" key="1">
    <source>
        <dbReference type="EMBL" id="TWU36092.1"/>
    </source>
</evidence>
<gene>
    <name evidence="1" type="ORF">Poly41_38450</name>
</gene>
<comment type="caution">
    <text evidence="1">The sequence shown here is derived from an EMBL/GenBank/DDBJ whole genome shotgun (WGS) entry which is preliminary data.</text>
</comment>
<dbReference type="EMBL" id="SJPV01000006">
    <property type="protein sequence ID" value="TWU36092.1"/>
    <property type="molecule type" value="Genomic_DNA"/>
</dbReference>
<dbReference type="GO" id="GO:0046917">
    <property type="term" value="F:triphosphoribosyl-dephospho-CoA synthase activity"/>
    <property type="evidence" value="ECO:0007669"/>
    <property type="project" value="InterPro"/>
</dbReference>
<dbReference type="PANTHER" id="PTHR42280:SF1">
    <property type="entry name" value="CITG FAMILY PROTEIN"/>
    <property type="match status" value="1"/>
</dbReference>
<dbReference type="AlphaFoldDB" id="A0A5C6DHR4"/>
<protein>
    <submittedName>
        <fullName evidence="1">ATP:dephospho-CoA triphosphoribosyl transferase</fullName>
    </submittedName>
</protein>
<proteinExistence type="predicted"/>
<organism evidence="1 2">
    <name type="scientific">Novipirellula artificiosorum</name>
    <dbReference type="NCBI Taxonomy" id="2528016"/>
    <lineage>
        <taxon>Bacteria</taxon>
        <taxon>Pseudomonadati</taxon>
        <taxon>Planctomycetota</taxon>
        <taxon>Planctomycetia</taxon>
        <taxon>Pirellulales</taxon>
        <taxon>Pirellulaceae</taxon>
        <taxon>Novipirellula</taxon>
    </lineage>
</organism>
<dbReference type="InterPro" id="IPR002736">
    <property type="entry name" value="CitG"/>
</dbReference>
<dbReference type="Proteomes" id="UP000319143">
    <property type="component" value="Unassembled WGS sequence"/>
</dbReference>
<accession>A0A5C6DHR4</accession>
<dbReference type="RefSeq" id="WP_146528125.1">
    <property type="nucleotide sequence ID" value="NZ_SJPV01000006.1"/>
</dbReference>
<dbReference type="GO" id="GO:0005524">
    <property type="term" value="F:ATP binding"/>
    <property type="evidence" value="ECO:0007669"/>
    <property type="project" value="InterPro"/>
</dbReference>
<reference evidence="1 2" key="1">
    <citation type="submission" date="2019-02" db="EMBL/GenBank/DDBJ databases">
        <title>Deep-cultivation of Planctomycetes and their phenomic and genomic characterization uncovers novel biology.</title>
        <authorList>
            <person name="Wiegand S."/>
            <person name="Jogler M."/>
            <person name="Boedeker C."/>
            <person name="Pinto D."/>
            <person name="Vollmers J."/>
            <person name="Rivas-Marin E."/>
            <person name="Kohn T."/>
            <person name="Peeters S.H."/>
            <person name="Heuer A."/>
            <person name="Rast P."/>
            <person name="Oberbeckmann S."/>
            <person name="Bunk B."/>
            <person name="Jeske O."/>
            <person name="Meyerdierks A."/>
            <person name="Storesund J.E."/>
            <person name="Kallscheuer N."/>
            <person name="Luecker S."/>
            <person name="Lage O.M."/>
            <person name="Pohl T."/>
            <person name="Merkel B.J."/>
            <person name="Hornburger P."/>
            <person name="Mueller R.-W."/>
            <person name="Bruemmer F."/>
            <person name="Labrenz M."/>
            <person name="Spormann A.M."/>
            <person name="Op Den Camp H."/>
            <person name="Overmann J."/>
            <person name="Amann R."/>
            <person name="Jetten M.S.M."/>
            <person name="Mascher T."/>
            <person name="Medema M.H."/>
            <person name="Devos D.P."/>
            <person name="Kaster A.-K."/>
            <person name="Ovreas L."/>
            <person name="Rohde M."/>
            <person name="Galperin M.Y."/>
            <person name="Jogler C."/>
        </authorList>
    </citation>
    <scope>NUCLEOTIDE SEQUENCE [LARGE SCALE GENOMIC DNA]</scope>
    <source>
        <strain evidence="1 2">Poly41</strain>
    </source>
</reference>
<keyword evidence="2" id="KW-1185">Reference proteome</keyword>
<sequence length="302" mass="32007">MPGGEARDPGDGADPLDAIRLHVRSVADAVRWACVLEATAPKAGNVFPGQSFDDLCFLDFMAAAEATAAAFADPGRRFSEMTLDAVRQTRKQCGSNVNLGITLLMAPLVEVVHSQRGSNTLDGAAAIARCLKQQAAQDAVNIFTAIRIASAGGLGKVDSMDVNDVSDAPIDLIAAMRSAAHHDAIAFQYTCGFADFFSRVVPTVQSAIVVAGDLLRGITNAHLELLADSPDTLISRKCGREAAVDVQRRACRLDKLSGADRLQFDQYLRSDGNRLNPGTTADLIAAALFQLLSSPLIETTHS</sequence>